<accession>A0A6L5YC55</accession>
<organism evidence="1 2">
    <name type="scientific">Pyramidobacter porci</name>
    <dbReference type="NCBI Taxonomy" id="2605789"/>
    <lineage>
        <taxon>Bacteria</taxon>
        <taxon>Thermotogati</taxon>
        <taxon>Synergistota</taxon>
        <taxon>Synergistia</taxon>
        <taxon>Synergistales</taxon>
        <taxon>Dethiosulfovibrionaceae</taxon>
        <taxon>Pyramidobacter</taxon>
    </lineage>
</organism>
<dbReference type="AlphaFoldDB" id="A0A6L5YC55"/>
<sequence length="119" mass="13368">MKKFVLAALLLLIGWCLWRWFAPHGQIVEIVQRSRVIARLDLSRETGSRTIDIRSPGGGYNRLLVERGRVRVLSANCPGQDCVRMGWLRSASLPLICLPHGLTVRYAPRSEGDLDSLSQ</sequence>
<evidence type="ECO:0000313" key="1">
    <source>
        <dbReference type="EMBL" id="MST55769.1"/>
    </source>
</evidence>
<dbReference type="CDD" id="cd09846">
    <property type="entry name" value="DUF1312"/>
    <property type="match status" value="1"/>
</dbReference>
<dbReference type="InterPro" id="IPR038690">
    <property type="entry name" value="NusG_2_sf"/>
</dbReference>
<reference evidence="1 2" key="1">
    <citation type="submission" date="2019-08" db="EMBL/GenBank/DDBJ databases">
        <title>In-depth cultivation of the pig gut microbiome towards novel bacterial diversity and tailored functional studies.</title>
        <authorList>
            <person name="Wylensek D."/>
            <person name="Hitch T.C.A."/>
            <person name="Clavel T."/>
        </authorList>
    </citation>
    <scope>NUCLEOTIDE SEQUENCE [LARGE SCALE GENOMIC DNA]</scope>
    <source>
        <strain evidence="1 2">SM-530-WT-4B</strain>
    </source>
</reference>
<dbReference type="Proteomes" id="UP000473699">
    <property type="component" value="Unassembled WGS sequence"/>
</dbReference>
<protein>
    <submittedName>
        <fullName evidence="1">NusG domain II-containing protein</fullName>
    </submittedName>
</protein>
<evidence type="ECO:0000313" key="2">
    <source>
        <dbReference type="Proteomes" id="UP000473699"/>
    </source>
</evidence>
<dbReference type="Gene3D" id="2.60.320.10">
    <property type="entry name" value="N-utilization substance G protein NusG, insert domain"/>
    <property type="match status" value="1"/>
</dbReference>
<proteinExistence type="predicted"/>
<name>A0A6L5YC55_9BACT</name>
<comment type="caution">
    <text evidence="1">The sequence shown here is derived from an EMBL/GenBank/DDBJ whole genome shotgun (WGS) entry which is preliminary data.</text>
</comment>
<dbReference type="RefSeq" id="WP_154528859.1">
    <property type="nucleotide sequence ID" value="NZ_VUNH01000006.1"/>
</dbReference>
<keyword evidence="2" id="KW-1185">Reference proteome</keyword>
<dbReference type="Pfam" id="PF07009">
    <property type="entry name" value="NusG_II"/>
    <property type="match status" value="1"/>
</dbReference>
<gene>
    <name evidence="1" type="ORF">FYJ74_06955</name>
</gene>
<dbReference type="EMBL" id="VUNH01000006">
    <property type="protein sequence ID" value="MST55769.1"/>
    <property type="molecule type" value="Genomic_DNA"/>
</dbReference>